<feature type="domain" description="SecDF P1 head subdomain" evidence="13">
    <location>
        <begin position="302"/>
        <end position="431"/>
    </location>
</feature>
<dbReference type="NCBIfam" id="TIGR00916">
    <property type="entry name" value="2A0604s01"/>
    <property type="match status" value="1"/>
</dbReference>
<feature type="transmembrane region" description="Helical" evidence="9">
    <location>
        <begin position="477"/>
        <end position="499"/>
    </location>
</feature>
<evidence type="ECO:0000256" key="8">
    <source>
        <dbReference type="ARBA" id="ARBA00023136"/>
    </source>
</evidence>
<feature type="transmembrane region" description="Helical" evidence="9">
    <location>
        <begin position="581"/>
        <end position="604"/>
    </location>
</feature>
<dbReference type="InterPro" id="IPR054384">
    <property type="entry name" value="SecDF_P1_head"/>
</dbReference>
<dbReference type="Pfam" id="PF21760">
    <property type="entry name" value="SecD_1st"/>
    <property type="match status" value="1"/>
</dbReference>
<keyword evidence="7 9" id="KW-0811">Translocation</keyword>
<comment type="caution">
    <text evidence="9">Lacks conserved residue(s) required for the propagation of feature annotation.</text>
</comment>
<evidence type="ECO:0000256" key="4">
    <source>
        <dbReference type="ARBA" id="ARBA00022692"/>
    </source>
</evidence>
<comment type="similarity">
    <text evidence="9">Belongs to the SecD/SecF family. SecD subfamily.</text>
</comment>
<dbReference type="Proteomes" id="UP000228987">
    <property type="component" value="Unassembled WGS sequence"/>
</dbReference>
<reference evidence="15" key="1">
    <citation type="submission" date="2017-08" db="EMBL/GenBank/DDBJ databases">
        <title>A dynamic microbial community with high functional redundancy inhabits the cold, oxic subseafloor aquifer.</title>
        <authorList>
            <person name="Tully B.J."/>
            <person name="Wheat C.G."/>
            <person name="Glazer B.T."/>
            <person name="Huber J.A."/>
        </authorList>
    </citation>
    <scope>NUCLEOTIDE SEQUENCE [LARGE SCALE GENOMIC DNA]</scope>
</reference>
<comment type="function">
    <text evidence="9">Part of the Sec protein translocase complex. Interacts with the SecYEG preprotein conducting channel. SecDF uses the proton motive force (PMF) to complete protein translocation after the ATP-dependent function of SecA.</text>
</comment>
<dbReference type="GO" id="GO:0006605">
    <property type="term" value="P:protein targeting"/>
    <property type="evidence" value="ECO:0007669"/>
    <property type="project" value="UniProtKB-UniRule"/>
</dbReference>
<dbReference type="InterPro" id="IPR022813">
    <property type="entry name" value="SecD/SecF_arch_bac"/>
</dbReference>
<evidence type="ECO:0000256" key="1">
    <source>
        <dbReference type="ARBA" id="ARBA00004651"/>
    </source>
</evidence>
<comment type="caution">
    <text evidence="14">The sequence shown here is derived from an EMBL/GenBank/DDBJ whole genome shotgun (WGS) entry which is preliminary data.</text>
</comment>
<accession>A0A2A5CCB9</accession>
<evidence type="ECO:0000313" key="14">
    <source>
        <dbReference type="EMBL" id="PCJ41175.1"/>
    </source>
</evidence>
<evidence type="ECO:0000256" key="6">
    <source>
        <dbReference type="ARBA" id="ARBA00022989"/>
    </source>
</evidence>
<evidence type="ECO:0000256" key="3">
    <source>
        <dbReference type="ARBA" id="ARBA00022475"/>
    </source>
</evidence>
<dbReference type="PANTHER" id="PTHR30081:SF1">
    <property type="entry name" value="PROTEIN TRANSLOCASE SUBUNIT SECD"/>
    <property type="match status" value="1"/>
</dbReference>
<dbReference type="InterPro" id="IPR048634">
    <property type="entry name" value="SecD_SecF_C"/>
</dbReference>
<dbReference type="EMBL" id="NVWI01000006">
    <property type="protein sequence ID" value="PCJ41175.1"/>
    <property type="molecule type" value="Genomic_DNA"/>
</dbReference>
<dbReference type="HAMAP" id="MF_01463_B">
    <property type="entry name" value="SecD_B"/>
    <property type="match status" value="1"/>
</dbReference>
<evidence type="ECO:0000259" key="13">
    <source>
        <dbReference type="Pfam" id="PF22599"/>
    </source>
</evidence>
<dbReference type="Gene3D" id="3.30.70.3400">
    <property type="match status" value="2"/>
</dbReference>
<dbReference type="Pfam" id="PF22599">
    <property type="entry name" value="SecDF_P1_head"/>
    <property type="match status" value="1"/>
</dbReference>
<keyword evidence="3 9" id="KW-1003">Cell membrane</keyword>
<keyword evidence="6 9" id="KW-1133">Transmembrane helix</keyword>
<comment type="subunit">
    <text evidence="9">Forms a complex with SecF. Part of the essential Sec protein translocation apparatus which comprises SecA, SecYEG and auxiliary proteins SecDF-YajC and YidC.</text>
</comment>
<dbReference type="InterPro" id="IPR005791">
    <property type="entry name" value="SecD"/>
</dbReference>
<dbReference type="Pfam" id="PF13721">
    <property type="entry name" value="SecD-TM1"/>
    <property type="match status" value="1"/>
</dbReference>
<dbReference type="PANTHER" id="PTHR30081">
    <property type="entry name" value="PROTEIN-EXPORT MEMBRANE PROTEIN SEC"/>
    <property type="match status" value="1"/>
</dbReference>
<dbReference type="FunFam" id="1.20.1640.10:FF:000004">
    <property type="entry name" value="Protein translocase subunit SecD"/>
    <property type="match status" value="1"/>
</dbReference>
<dbReference type="AlphaFoldDB" id="A0A2A5CCB9"/>
<feature type="domain" description="SecD export protein N-terminal TM" evidence="11">
    <location>
        <begin position="2"/>
        <end position="102"/>
    </location>
</feature>
<sequence length="626" mass="67958">MLNKYPLWKNLMIVFVIALSLVYAAPNFYPPDPAIQISHESGLVDQSAMDTASASLLADGINFVSAELEDGSGLIRLLDQNDQRRAQEIVQLSLPSDYLVAQNMAPNTPEFLRSFGAGPMAYGLDLSGGVHFLMEVDMEQAVSNQLNDSIAVMRRLLREERLRYRPPIEVDATNRIVIRFNDTETRSTANRLIREEFPDLISRNTEIGNEFVLYYQPTEASILLLQDYALQQNLSTLRTRVDALGVREPKVQRMGADRIVVELPGIQDTARAKDIISTVATLRFHLVAETTAAPGTTTDFDYQGAPITLENDLIVGGDSVTQAQASFDAQTSMPQVNITLDAAGARQMNEATRSNIGRNMAILLSETKVRTVTKLLPNGEIESSSEPYEEVRVISAPTIQAALGRQFRITGLAGNEANDLALLIRSGALAAPMYFLEESTIGPSLGQENIDRGVLSVAIGFTLVLVFMAAYYRLFGLVANIALTINLFLLVAVMSIIGATLTLPGIAGVVLTVGMAVDANVLIFARIREELRNGLSIQKAIDSGYGRAFVTILDANVTTLLVAIILYSIGTGPVKGFAVTLSIGILTSMFTAVVVTRSIINLIYGGRKVNKLSIGIKMPEPSVDKG</sequence>
<dbReference type="InterPro" id="IPR027398">
    <property type="entry name" value="SecD-TM"/>
</dbReference>
<dbReference type="GO" id="GO:0043952">
    <property type="term" value="P:protein transport by the Sec complex"/>
    <property type="evidence" value="ECO:0007669"/>
    <property type="project" value="UniProtKB-UniRule"/>
</dbReference>
<proteinExistence type="inferred from homology"/>
<protein>
    <recommendedName>
        <fullName evidence="9">Protein translocase subunit SecD</fullName>
    </recommendedName>
</protein>
<keyword evidence="5 9" id="KW-0653">Protein transport</keyword>
<name>A0A2A5CCB9_9GAMM</name>
<evidence type="ECO:0000259" key="10">
    <source>
        <dbReference type="Pfam" id="PF02355"/>
    </source>
</evidence>
<dbReference type="GO" id="GO:0065002">
    <property type="term" value="P:intracellular protein transmembrane transport"/>
    <property type="evidence" value="ECO:0007669"/>
    <property type="project" value="UniProtKB-UniRule"/>
</dbReference>
<feature type="transmembrane region" description="Helical" evidence="9">
    <location>
        <begin position="548"/>
        <end position="569"/>
    </location>
</feature>
<feature type="domain" description="Protein export membrane protein SecD/SecF C-terminal" evidence="10">
    <location>
        <begin position="436"/>
        <end position="601"/>
    </location>
</feature>
<keyword evidence="4 9" id="KW-0812">Transmembrane</keyword>
<dbReference type="GO" id="GO:0005886">
    <property type="term" value="C:plasma membrane"/>
    <property type="evidence" value="ECO:0007669"/>
    <property type="project" value="UniProtKB-SubCell"/>
</dbReference>
<gene>
    <name evidence="9 14" type="primary">secD</name>
    <name evidence="14" type="ORF">COA71_09020</name>
</gene>
<comment type="subcellular location">
    <subcellularLocation>
        <location evidence="1 9">Cell membrane</location>
        <topology evidence="1 9">Multi-pass membrane protein</topology>
    </subcellularLocation>
</comment>
<dbReference type="SUPFAM" id="SSF82866">
    <property type="entry name" value="Multidrug efflux transporter AcrB transmembrane domain"/>
    <property type="match status" value="1"/>
</dbReference>
<evidence type="ECO:0000259" key="12">
    <source>
        <dbReference type="Pfam" id="PF21760"/>
    </source>
</evidence>
<evidence type="ECO:0000256" key="9">
    <source>
        <dbReference type="HAMAP-Rule" id="MF_01463"/>
    </source>
</evidence>
<dbReference type="InterPro" id="IPR055344">
    <property type="entry name" value="SecD_SecF_C_bact"/>
</dbReference>
<feature type="domain" description="Protein translocase subunit SecDF P1" evidence="12">
    <location>
        <begin position="230"/>
        <end position="288"/>
    </location>
</feature>
<feature type="transmembrane region" description="Helical" evidence="9">
    <location>
        <begin position="453"/>
        <end position="472"/>
    </location>
</feature>
<dbReference type="InterPro" id="IPR048631">
    <property type="entry name" value="SecD_1st"/>
</dbReference>
<evidence type="ECO:0000259" key="11">
    <source>
        <dbReference type="Pfam" id="PF13721"/>
    </source>
</evidence>
<dbReference type="GO" id="GO:0015450">
    <property type="term" value="F:protein-transporting ATPase activity"/>
    <property type="evidence" value="ECO:0007669"/>
    <property type="project" value="InterPro"/>
</dbReference>
<evidence type="ECO:0000313" key="15">
    <source>
        <dbReference type="Proteomes" id="UP000228987"/>
    </source>
</evidence>
<dbReference type="Pfam" id="PF02355">
    <property type="entry name" value="SecD_SecF_C"/>
    <property type="match status" value="1"/>
</dbReference>
<evidence type="ECO:0000256" key="5">
    <source>
        <dbReference type="ARBA" id="ARBA00022927"/>
    </source>
</evidence>
<keyword evidence="8 9" id="KW-0472">Membrane</keyword>
<feature type="transmembrane region" description="Helical" evidence="9">
    <location>
        <begin position="505"/>
        <end position="527"/>
    </location>
</feature>
<dbReference type="NCBIfam" id="TIGR01129">
    <property type="entry name" value="secD"/>
    <property type="match status" value="1"/>
</dbReference>
<organism evidence="14 15">
    <name type="scientific">SAR86 cluster bacterium</name>
    <dbReference type="NCBI Taxonomy" id="2030880"/>
    <lineage>
        <taxon>Bacteria</taxon>
        <taxon>Pseudomonadati</taxon>
        <taxon>Pseudomonadota</taxon>
        <taxon>Gammaproteobacteria</taxon>
        <taxon>SAR86 cluster</taxon>
    </lineage>
</organism>
<keyword evidence="2 9" id="KW-0813">Transport</keyword>
<dbReference type="Gene3D" id="1.20.1640.10">
    <property type="entry name" value="Multidrug efflux transporter AcrB transmembrane domain"/>
    <property type="match status" value="1"/>
</dbReference>
<dbReference type="Gene3D" id="3.30.1360.200">
    <property type="match status" value="1"/>
</dbReference>
<evidence type="ECO:0000256" key="2">
    <source>
        <dbReference type="ARBA" id="ARBA00022448"/>
    </source>
</evidence>
<evidence type="ECO:0000256" key="7">
    <source>
        <dbReference type="ARBA" id="ARBA00023010"/>
    </source>
</evidence>